<dbReference type="Proteomes" id="UP000694845">
    <property type="component" value="Unplaced"/>
</dbReference>
<evidence type="ECO:0000256" key="3">
    <source>
        <dbReference type="ARBA" id="ARBA00023125"/>
    </source>
</evidence>
<evidence type="ECO:0000313" key="10">
    <source>
        <dbReference type="Proteomes" id="UP000694845"/>
    </source>
</evidence>
<dbReference type="InterPro" id="IPR050649">
    <property type="entry name" value="Paired_Homeobox_TFs"/>
</dbReference>
<dbReference type="GeneID" id="110980195"/>
<keyword evidence="10" id="KW-1185">Reference proteome</keyword>
<dbReference type="PROSITE" id="PS00027">
    <property type="entry name" value="HOMEOBOX_1"/>
    <property type="match status" value="1"/>
</dbReference>
<dbReference type="SMART" id="SM00389">
    <property type="entry name" value="HOX"/>
    <property type="match status" value="1"/>
</dbReference>
<feature type="region of interest" description="Disordered" evidence="8">
    <location>
        <begin position="167"/>
        <end position="190"/>
    </location>
</feature>
<dbReference type="Gene3D" id="1.10.10.60">
    <property type="entry name" value="Homeodomain-like"/>
    <property type="match status" value="1"/>
</dbReference>
<evidence type="ECO:0000256" key="7">
    <source>
        <dbReference type="RuleBase" id="RU000682"/>
    </source>
</evidence>
<dbReference type="FunFam" id="1.10.10.60:FF:000057">
    <property type="entry name" value="Short stature homeobox 2"/>
    <property type="match status" value="1"/>
</dbReference>
<evidence type="ECO:0000313" key="11">
    <source>
        <dbReference type="RefSeq" id="XP_022092310.1"/>
    </source>
</evidence>
<dbReference type="OrthoDB" id="6159439at2759"/>
<keyword evidence="5 6" id="KW-0539">Nucleus</keyword>
<dbReference type="AlphaFoldDB" id="A0A8B7YIS8"/>
<organism evidence="10 11">
    <name type="scientific">Acanthaster planci</name>
    <name type="common">Crown-of-thorns starfish</name>
    <dbReference type="NCBI Taxonomy" id="133434"/>
    <lineage>
        <taxon>Eukaryota</taxon>
        <taxon>Metazoa</taxon>
        <taxon>Echinodermata</taxon>
        <taxon>Eleutherozoa</taxon>
        <taxon>Asterozoa</taxon>
        <taxon>Asteroidea</taxon>
        <taxon>Valvatacea</taxon>
        <taxon>Valvatida</taxon>
        <taxon>Acanthasteridae</taxon>
        <taxon>Acanthaster</taxon>
    </lineage>
</organism>
<name>A0A8B7YIS8_ACAPL</name>
<feature type="DNA-binding region" description="Homeobox" evidence="6">
    <location>
        <begin position="60"/>
        <end position="119"/>
    </location>
</feature>
<evidence type="ECO:0000259" key="9">
    <source>
        <dbReference type="PROSITE" id="PS50071"/>
    </source>
</evidence>
<dbReference type="InterPro" id="IPR017970">
    <property type="entry name" value="Homeobox_CS"/>
</dbReference>
<dbReference type="InterPro" id="IPR009057">
    <property type="entry name" value="Homeodomain-like_sf"/>
</dbReference>
<dbReference type="InterPro" id="IPR001356">
    <property type="entry name" value="HD"/>
</dbReference>
<feature type="region of interest" description="Disordered" evidence="8">
    <location>
        <begin position="117"/>
        <end position="147"/>
    </location>
</feature>
<dbReference type="Pfam" id="PF00046">
    <property type="entry name" value="Homeodomain"/>
    <property type="match status" value="1"/>
</dbReference>
<reference evidence="11" key="1">
    <citation type="submission" date="2025-08" db="UniProtKB">
        <authorList>
            <consortium name="RefSeq"/>
        </authorList>
    </citation>
    <scope>IDENTIFICATION</scope>
</reference>
<evidence type="ECO:0000256" key="2">
    <source>
        <dbReference type="ARBA" id="ARBA00022473"/>
    </source>
</evidence>
<dbReference type="PANTHER" id="PTHR24329">
    <property type="entry name" value="HOMEOBOX PROTEIN ARISTALESS"/>
    <property type="match status" value="1"/>
</dbReference>
<keyword evidence="4 6" id="KW-0371">Homeobox</keyword>
<protein>
    <submittedName>
        <fullName evidence="11">Homeobox protein unc-4-like isoform X1</fullName>
    </submittedName>
</protein>
<evidence type="ECO:0000256" key="1">
    <source>
        <dbReference type="ARBA" id="ARBA00004123"/>
    </source>
</evidence>
<keyword evidence="3 6" id="KW-0238">DNA-binding</keyword>
<keyword evidence="2" id="KW-0217">Developmental protein</keyword>
<dbReference type="GO" id="GO:0000981">
    <property type="term" value="F:DNA-binding transcription factor activity, RNA polymerase II-specific"/>
    <property type="evidence" value="ECO:0007669"/>
    <property type="project" value="InterPro"/>
</dbReference>
<evidence type="ECO:0000256" key="8">
    <source>
        <dbReference type="SAM" id="MobiDB-lite"/>
    </source>
</evidence>
<dbReference type="SUPFAM" id="SSF46689">
    <property type="entry name" value="Homeodomain-like"/>
    <property type="match status" value="1"/>
</dbReference>
<evidence type="ECO:0000256" key="5">
    <source>
        <dbReference type="ARBA" id="ARBA00023242"/>
    </source>
</evidence>
<dbReference type="PANTHER" id="PTHR24329:SF543">
    <property type="entry name" value="FI01017P-RELATED"/>
    <property type="match status" value="1"/>
</dbReference>
<sequence>MIHSVTTQRLGSKTPFSIENILGLSGEKRSLEKSTRHICEHPLVAGAHGPGTDEKRKPRRMRVRTNFSGWQLEELERAFETTHYPDIFMREALAMRLDLMEARVQVWFQNRRAKWRKQEKSAGDAGRESRLLGGAGSVAKQPTNPSTQATAFISGRQQITTGCRQSPLLLKTPSSSSPLSTPPSPSSCSSGKGLPFIHVVPRILPPMAARGSLSGVLGDLVLDRNPESRRSTSIAALRERAREHQDNLRLVGFSPIFSSRTHSAT</sequence>
<dbReference type="RefSeq" id="XP_022092310.1">
    <property type="nucleotide sequence ID" value="XM_022236618.1"/>
</dbReference>
<dbReference type="KEGG" id="aplc:110980195"/>
<dbReference type="GO" id="GO:0005634">
    <property type="term" value="C:nucleus"/>
    <property type="evidence" value="ECO:0007669"/>
    <property type="project" value="UniProtKB-SubCell"/>
</dbReference>
<feature type="domain" description="Homeobox" evidence="9">
    <location>
        <begin position="58"/>
        <end position="118"/>
    </location>
</feature>
<dbReference type="PROSITE" id="PS50071">
    <property type="entry name" value="HOMEOBOX_2"/>
    <property type="match status" value="1"/>
</dbReference>
<feature type="compositionally biased region" description="Low complexity" evidence="8">
    <location>
        <begin position="167"/>
        <end position="179"/>
    </location>
</feature>
<evidence type="ECO:0000256" key="4">
    <source>
        <dbReference type="ARBA" id="ARBA00023155"/>
    </source>
</evidence>
<accession>A0A8B7YIS8</accession>
<dbReference type="GO" id="GO:0000977">
    <property type="term" value="F:RNA polymerase II transcription regulatory region sequence-specific DNA binding"/>
    <property type="evidence" value="ECO:0007669"/>
    <property type="project" value="TreeGrafter"/>
</dbReference>
<comment type="subcellular location">
    <subcellularLocation>
        <location evidence="1 6 7">Nucleus</location>
    </subcellularLocation>
</comment>
<evidence type="ECO:0000256" key="6">
    <source>
        <dbReference type="PROSITE-ProRule" id="PRU00108"/>
    </source>
</evidence>
<proteinExistence type="predicted"/>
<feature type="compositionally biased region" description="Basic and acidic residues" evidence="8">
    <location>
        <begin position="117"/>
        <end position="130"/>
    </location>
</feature>
<gene>
    <name evidence="11" type="primary">LOC110980195</name>
</gene>
<dbReference type="CDD" id="cd00086">
    <property type="entry name" value="homeodomain"/>
    <property type="match status" value="1"/>
</dbReference>